<dbReference type="EMBL" id="PDLN01000002">
    <property type="protein sequence ID" value="RDW92394.1"/>
    <property type="molecule type" value="Genomic_DNA"/>
</dbReference>
<dbReference type="PANTHER" id="PTHR43283:SF17">
    <property type="entry name" value="(LOVD), PUTATIVE (AFU_ORTHOLOGUE AFUA_5G00920)-RELATED"/>
    <property type="match status" value="1"/>
</dbReference>
<dbReference type="Pfam" id="PF00144">
    <property type="entry name" value="Beta-lactamase"/>
    <property type="match status" value="1"/>
</dbReference>
<dbReference type="PANTHER" id="PTHR43283">
    <property type="entry name" value="BETA-LACTAMASE-RELATED"/>
    <property type="match status" value="1"/>
</dbReference>
<keyword evidence="2" id="KW-0378">Hydrolase</keyword>
<comment type="similarity">
    <text evidence="1">Belongs to the class-A beta-lactamase family.</text>
</comment>
<evidence type="ECO:0000313" key="4">
    <source>
        <dbReference type="EMBL" id="RDW92394.1"/>
    </source>
</evidence>
<proteinExistence type="inferred from homology"/>
<gene>
    <name evidence="4" type="ORF">BP5796_01788</name>
</gene>
<dbReference type="InterPro" id="IPR050789">
    <property type="entry name" value="Diverse_Enzym_Activities"/>
</dbReference>
<keyword evidence="5" id="KW-1185">Reference proteome</keyword>
<reference evidence="4 5" key="1">
    <citation type="journal article" date="2018" name="IMA Fungus">
        <title>IMA Genome-F 9: Draft genome sequence of Annulohypoxylon stygium, Aspergillus mulundensis, Berkeleyomyces basicola (syn. Thielaviopsis basicola), Ceratocystis smalleyi, two Cercospora beticola strains, Coleophoma cylindrospora, Fusarium fracticaudum, Phialophora cf. hyalina, and Morchella septimelata.</title>
        <authorList>
            <person name="Wingfield B.D."/>
            <person name="Bills G.F."/>
            <person name="Dong Y."/>
            <person name="Huang W."/>
            <person name="Nel W.J."/>
            <person name="Swalarsk-Parry B.S."/>
            <person name="Vaghefi N."/>
            <person name="Wilken P.M."/>
            <person name="An Z."/>
            <person name="de Beer Z.W."/>
            <person name="De Vos L."/>
            <person name="Chen L."/>
            <person name="Duong T.A."/>
            <person name="Gao Y."/>
            <person name="Hammerbacher A."/>
            <person name="Kikkert J.R."/>
            <person name="Li Y."/>
            <person name="Li H."/>
            <person name="Li K."/>
            <person name="Li Q."/>
            <person name="Liu X."/>
            <person name="Ma X."/>
            <person name="Naidoo K."/>
            <person name="Pethybridge S.J."/>
            <person name="Sun J."/>
            <person name="Steenkamp E.T."/>
            <person name="van der Nest M.A."/>
            <person name="van Wyk S."/>
            <person name="Wingfield M.J."/>
            <person name="Xiong C."/>
            <person name="Yue Q."/>
            <person name="Zhang X."/>
        </authorList>
    </citation>
    <scope>NUCLEOTIDE SEQUENCE [LARGE SCALE GENOMIC DNA]</scope>
    <source>
        <strain evidence="4 5">BP5796</strain>
    </source>
</reference>
<comment type="caution">
    <text evidence="4">The sequence shown here is derived from an EMBL/GenBank/DDBJ whole genome shotgun (WGS) entry which is preliminary data.</text>
</comment>
<dbReference type="Proteomes" id="UP000256328">
    <property type="component" value="Unassembled WGS sequence"/>
</dbReference>
<dbReference type="InterPro" id="IPR012338">
    <property type="entry name" value="Beta-lactam/transpept-like"/>
</dbReference>
<organism evidence="4 5">
    <name type="scientific">Coleophoma crateriformis</name>
    <dbReference type="NCBI Taxonomy" id="565419"/>
    <lineage>
        <taxon>Eukaryota</taxon>
        <taxon>Fungi</taxon>
        <taxon>Dikarya</taxon>
        <taxon>Ascomycota</taxon>
        <taxon>Pezizomycotina</taxon>
        <taxon>Leotiomycetes</taxon>
        <taxon>Helotiales</taxon>
        <taxon>Dermateaceae</taxon>
        <taxon>Coleophoma</taxon>
    </lineage>
</organism>
<evidence type="ECO:0000259" key="3">
    <source>
        <dbReference type="Pfam" id="PF00144"/>
    </source>
</evidence>
<evidence type="ECO:0000313" key="5">
    <source>
        <dbReference type="Proteomes" id="UP000256328"/>
    </source>
</evidence>
<protein>
    <recommendedName>
        <fullName evidence="3">Beta-lactamase-related domain-containing protein</fullName>
    </recommendedName>
</protein>
<dbReference type="OrthoDB" id="428260at2759"/>
<dbReference type="GO" id="GO:0016787">
    <property type="term" value="F:hydrolase activity"/>
    <property type="evidence" value="ECO:0007669"/>
    <property type="project" value="UniProtKB-KW"/>
</dbReference>
<dbReference type="SUPFAM" id="SSF56601">
    <property type="entry name" value="beta-lactamase/transpeptidase-like"/>
    <property type="match status" value="1"/>
</dbReference>
<feature type="domain" description="Beta-lactamase-related" evidence="3">
    <location>
        <begin position="7"/>
        <end position="388"/>
    </location>
</feature>
<dbReference type="InterPro" id="IPR001466">
    <property type="entry name" value="Beta-lactam-related"/>
</dbReference>
<dbReference type="Gene3D" id="3.40.710.10">
    <property type="entry name" value="DD-peptidase/beta-lactamase superfamily"/>
    <property type="match status" value="1"/>
</dbReference>
<evidence type="ECO:0000256" key="2">
    <source>
        <dbReference type="ARBA" id="ARBA00022801"/>
    </source>
</evidence>
<name>A0A3D8T1I0_9HELO</name>
<accession>A0A3D8T1I0</accession>
<dbReference type="AlphaFoldDB" id="A0A3D8T1I0"/>
<sequence>MATFEEKFQAAIDAQTLGGVVLQASDKTGKFTYAKAFGKHSLQEGSPASKKDVQLDSVFTLASCTKLLTSIAALQCVEQGLIGLDDDVSPVLTELKDAEIIDFPMESSTPKFTKAKSKITLRMLLSHSSGFSYDLMSPDLAHWRQSRGEIPGPSGMPMMDRISMPLIFEPGTSWSYGAGLDWTGVLVARLSGGSLEAFMQKHIWSPLEIKDITFHLHERPDMKARHVAMSAREGIANPTISLGVFKKTGKAVFNDDKLYDDPIVDEYGGQGLYGSPVEYMKVLESLTKNDGKLLTAASVDEMFRPQLSAGGKAAVEGMMSVDMLQGTFGMAPKGTSCDWGLGGLLILSDLATGKRRGTMTWSGLPNLLWTIDRDAGLCCFYASQMVPFGDPQSHDYQQSFEKEMYDRLGNDSSGPHS</sequence>
<evidence type="ECO:0000256" key="1">
    <source>
        <dbReference type="ARBA" id="ARBA00009009"/>
    </source>
</evidence>